<keyword evidence="2" id="KW-0732">Signal</keyword>
<name>A0ABN3CGC2_9ACTN</name>
<comment type="caution">
    <text evidence="3">The sequence shown here is derived from an EMBL/GenBank/DDBJ whole genome shotgun (WGS) entry which is preliminary data.</text>
</comment>
<dbReference type="Proteomes" id="UP001499843">
    <property type="component" value="Unassembled WGS sequence"/>
</dbReference>
<evidence type="ECO:0000313" key="4">
    <source>
        <dbReference type="Proteomes" id="UP001499843"/>
    </source>
</evidence>
<organism evidence="3 4">
    <name type="scientific">Nonomuraea monospora</name>
    <dbReference type="NCBI Taxonomy" id="568818"/>
    <lineage>
        <taxon>Bacteria</taxon>
        <taxon>Bacillati</taxon>
        <taxon>Actinomycetota</taxon>
        <taxon>Actinomycetes</taxon>
        <taxon>Streptosporangiales</taxon>
        <taxon>Streptosporangiaceae</taxon>
        <taxon>Nonomuraea</taxon>
    </lineage>
</organism>
<feature type="chain" id="PRO_5046412461" description="Secreted protein" evidence="2">
    <location>
        <begin position="28"/>
        <end position="112"/>
    </location>
</feature>
<reference evidence="3 4" key="1">
    <citation type="journal article" date="2019" name="Int. J. Syst. Evol. Microbiol.">
        <title>The Global Catalogue of Microorganisms (GCM) 10K type strain sequencing project: providing services to taxonomists for standard genome sequencing and annotation.</title>
        <authorList>
            <consortium name="The Broad Institute Genomics Platform"/>
            <consortium name="The Broad Institute Genome Sequencing Center for Infectious Disease"/>
            <person name="Wu L."/>
            <person name="Ma J."/>
        </authorList>
    </citation>
    <scope>NUCLEOTIDE SEQUENCE [LARGE SCALE GENOMIC DNA]</scope>
    <source>
        <strain evidence="3 4">JCM 16114</strain>
    </source>
</reference>
<feature type="signal peptide" evidence="2">
    <location>
        <begin position="1"/>
        <end position="27"/>
    </location>
</feature>
<feature type="region of interest" description="Disordered" evidence="1">
    <location>
        <begin position="87"/>
        <end position="112"/>
    </location>
</feature>
<evidence type="ECO:0000256" key="1">
    <source>
        <dbReference type="SAM" id="MobiDB-lite"/>
    </source>
</evidence>
<keyword evidence="4" id="KW-1185">Reference proteome</keyword>
<protein>
    <recommendedName>
        <fullName evidence="5">Secreted protein</fullName>
    </recommendedName>
</protein>
<sequence length="112" mass="11305">MKNVLRSAALLLVSATAAAGLAMPASAAASGAAAAAGARNSLNCRTWVDGYRGFAECTNNTNRAIAFRVTIVCGLWPDTAGRWITLNQGQRGTSEGECGGGSGAGSANWQEG</sequence>
<dbReference type="EMBL" id="BAAAQX010000008">
    <property type="protein sequence ID" value="GAA2208387.1"/>
    <property type="molecule type" value="Genomic_DNA"/>
</dbReference>
<accession>A0ABN3CGC2</accession>
<evidence type="ECO:0008006" key="5">
    <source>
        <dbReference type="Google" id="ProtNLM"/>
    </source>
</evidence>
<evidence type="ECO:0000313" key="3">
    <source>
        <dbReference type="EMBL" id="GAA2208387.1"/>
    </source>
</evidence>
<evidence type="ECO:0000256" key="2">
    <source>
        <dbReference type="SAM" id="SignalP"/>
    </source>
</evidence>
<gene>
    <name evidence="3" type="ORF">GCM10009850_038450</name>
</gene>
<proteinExistence type="predicted"/>